<dbReference type="GO" id="GO:0003964">
    <property type="term" value="F:RNA-directed DNA polymerase activity"/>
    <property type="evidence" value="ECO:0007669"/>
    <property type="project" value="UniProtKB-KW"/>
</dbReference>
<sequence>MHHVVYPNLLKRQRLNPLSPVVARRARELQQLREFGVDGFGPGPNTENLNQSDSKRSSAAKRRGDNSDTSSISTSRGDSVERHDKDASTPGVDATSSADGCKRPAPDKLASCRAAGLDDARPRIESAGGTKEDLSTAGLDDARPRIESAGGTKEDLSTAGPGHKTSGAGLHKKQKRKRRKLRKPRSGTEALQEMSAGQTKNR</sequence>
<feature type="compositionally biased region" description="Basic and acidic residues" evidence="1">
    <location>
        <begin position="116"/>
        <end position="156"/>
    </location>
</feature>
<name>A0A2P4XRA9_9STRA</name>
<evidence type="ECO:0000313" key="2">
    <source>
        <dbReference type="EMBL" id="POM68091.1"/>
    </source>
</evidence>
<dbReference type="EMBL" id="NCKW01008411">
    <property type="protein sequence ID" value="POM68091.1"/>
    <property type="molecule type" value="Genomic_DNA"/>
</dbReference>
<evidence type="ECO:0000313" key="3">
    <source>
        <dbReference type="Proteomes" id="UP000237271"/>
    </source>
</evidence>
<proteinExistence type="predicted"/>
<keyword evidence="2" id="KW-0548">Nucleotidyltransferase</keyword>
<accession>A0A2P4XRA9</accession>
<gene>
    <name evidence="2" type="ORF">PHPALM_15792</name>
</gene>
<comment type="caution">
    <text evidence="2">The sequence shown here is derived from an EMBL/GenBank/DDBJ whole genome shotgun (WGS) entry which is preliminary data.</text>
</comment>
<protein>
    <submittedName>
        <fullName evidence="2">Reverse transcriptase</fullName>
    </submittedName>
</protein>
<feature type="compositionally biased region" description="Basic residues" evidence="1">
    <location>
        <begin position="170"/>
        <end position="185"/>
    </location>
</feature>
<feature type="region of interest" description="Disordered" evidence="1">
    <location>
        <begin position="34"/>
        <end position="202"/>
    </location>
</feature>
<keyword evidence="2" id="KW-0695">RNA-directed DNA polymerase</keyword>
<dbReference type="OrthoDB" id="145694at2759"/>
<keyword evidence="3" id="KW-1185">Reference proteome</keyword>
<reference evidence="2 3" key="1">
    <citation type="journal article" date="2017" name="Genome Biol. Evol.">
        <title>Phytophthora megakarya and P. palmivora, closely related causal agents of cacao black pod rot, underwent increases in genome sizes and gene numbers by different mechanisms.</title>
        <authorList>
            <person name="Ali S.S."/>
            <person name="Shao J."/>
            <person name="Lary D.J."/>
            <person name="Kronmiller B."/>
            <person name="Shen D."/>
            <person name="Strem M.D."/>
            <person name="Amoako-Attah I."/>
            <person name="Akrofi A.Y."/>
            <person name="Begoude B.A."/>
            <person name="Ten Hoopen G.M."/>
            <person name="Coulibaly K."/>
            <person name="Kebe B.I."/>
            <person name="Melnick R.L."/>
            <person name="Guiltinan M.J."/>
            <person name="Tyler B.M."/>
            <person name="Meinhardt L.W."/>
            <person name="Bailey B.A."/>
        </authorList>
    </citation>
    <scope>NUCLEOTIDE SEQUENCE [LARGE SCALE GENOMIC DNA]</scope>
    <source>
        <strain evidence="3">sbr112.9</strain>
    </source>
</reference>
<feature type="compositionally biased region" description="Basic and acidic residues" evidence="1">
    <location>
        <begin position="78"/>
        <end position="87"/>
    </location>
</feature>
<feature type="compositionally biased region" description="Polar residues" evidence="1">
    <location>
        <begin position="67"/>
        <end position="77"/>
    </location>
</feature>
<keyword evidence="2" id="KW-0808">Transferase</keyword>
<evidence type="ECO:0000256" key="1">
    <source>
        <dbReference type="SAM" id="MobiDB-lite"/>
    </source>
</evidence>
<dbReference type="Proteomes" id="UP000237271">
    <property type="component" value="Unassembled WGS sequence"/>
</dbReference>
<dbReference type="AlphaFoldDB" id="A0A2P4XRA9"/>
<organism evidence="2 3">
    <name type="scientific">Phytophthora palmivora</name>
    <dbReference type="NCBI Taxonomy" id="4796"/>
    <lineage>
        <taxon>Eukaryota</taxon>
        <taxon>Sar</taxon>
        <taxon>Stramenopiles</taxon>
        <taxon>Oomycota</taxon>
        <taxon>Peronosporomycetes</taxon>
        <taxon>Peronosporales</taxon>
        <taxon>Peronosporaceae</taxon>
        <taxon>Phytophthora</taxon>
    </lineage>
</organism>